<evidence type="ECO:0000256" key="1">
    <source>
        <dbReference type="ARBA" id="ARBA00008894"/>
    </source>
</evidence>
<keyword evidence="5" id="KW-0611">Plant defense</keyword>
<evidence type="ECO:0000259" key="10">
    <source>
        <dbReference type="Pfam" id="PF23598"/>
    </source>
</evidence>
<comment type="similarity">
    <text evidence="1">Belongs to the disease resistance NB-LRR family.</text>
</comment>
<keyword evidence="3" id="KW-0677">Repeat</keyword>
<sequence>MEALGVIWEVAKSLFSCTNAQAAYVYKLQENLESLMEKWEDLQNKKKDVQTEIDRAESTGLMKRTNEVIGWLHEFQKLEEKMKDTPSSQEVQSNQCLNGYCPKNIVSSYKLGKTIVKRLNEVNGLLARAGNMQIALKQPPKPIAEMPSSETIGLDLMVHKVWNSLEDDTVGVIGLYGMGGAGKTTLMKRIHNELGTREHSFDLVLWIVVSRDSDINKLMNDISNKLGIEEGFWNRSTQDQRVSKIYDRLKGKKFLLMLDDLWEKLELDTIGVPVQKENSNKSKVMFTTRFEDVCGKMQAQNKFKVECLSEKEAFDLFCKKVGHETLKCHTEIPKLADEMAKECGGLPLALITVGSAMAGVSSFEAWMVAKNNLRSSSWTTSDLKDKVFRILKFSYDKLPDEAHKRCFLYCALYPEDFEIGIDDLIDRWIGEGFLCRDAMSIYDMHIQGKSIIEKLILSCLLEESIDIESFHYLERNNRRIKMHDVIRDMALWLARDEDENKDKVVVQGEVFSISKMDSKRLSVVERISIITATKFSGNYDLPACPNLTTVCFSFHGVFNTSNNLSSANFQSLKRLRVLDLSYTRYIVLLPPEIGELINLEFLNISGTFVSSFPIEFMKLKNLKVFLMDDMKAFDGEVSPLAVIESLEQLKVFRFSRPHGTVQEDISLLEKLESLPKMEELSLQLTGITSMQRLFNSAKLRGCSRRLRLSNYELDTVEMSSLLASMSEMTHLECIHLIMIRSLVDGSSVTEKCHLGKLRQVRIHFCSSITHLTWLRYAPLLEYLVVIYCSSIEHVVKEAKDDEEFGSESKNDNIFTNLKDLCLENMPKLVSIHKRALAFPSLKRIRVTDCPNLRKLPFNSSFASKDNLVAIQGRTNWWDNLEWDDSIIEPLLRPKFQQS</sequence>
<evidence type="ECO:0000256" key="3">
    <source>
        <dbReference type="ARBA" id="ARBA00022737"/>
    </source>
</evidence>
<dbReference type="GO" id="GO:0005524">
    <property type="term" value="F:ATP binding"/>
    <property type="evidence" value="ECO:0007669"/>
    <property type="project" value="UniProtKB-KW"/>
</dbReference>
<dbReference type="InterPro" id="IPR027417">
    <property type="entry name" value="P-loop_NTPase"/>
</dbReference>
<evidence type="ECO:0000313" key="12">
    <source>
        <dbReference type="Proteomes" id="UP001058974"/>
    </source>
</evidence>
<dbReference type="PANTHER" id="PTHR33463">
    <property type="entry name" value="NB-ARC DOMAIN-CONTAINING PROTEIN-RELATED"/>
    <property type="match status" value="1"/>
</dbReference>
<reference evidence="11 12" key="1">
    <citation type="journal article" date="2022" name="Nat. Genet.">
        <title>Improved pea reference genome and pan-genome highlight genomic features and evolutionary characteristics.</title>
        <authorList>
            <person name="Yang T."/>
            <person name="Liu R."/>
            <person name="Luo Y."/>
            <person name="Hu S."/>
            <person name="Wang D."/>
            <person name="Wang C."/>
            <person name="Pandey M.K."/>
            <person name="Ge S."/>
            <person name="Xu Q."/>
            <person name="Li N."/>
            <person name="Li G."/>
            <person name="Huang Y."/>
            <person name="Saxena R.K."/>
            <person name="Ji Y."/>
            <person name="Li M."/>
            <person name="Yan X."/>
            <person name="He Y."/>
            <person name="Liu Y."/>
            <person name="Wang X."/>
            <person name="Xiang C."/>
            <person name="Varshney R.K."/>
            <person name="Ding H."/>
            <person name="Gao S."/>
            <person name="Zong X."/>
        </authorList>
    </citation>
    <scope>NUCLEOTIDE SEQUENCE [LARGE SCALE GENOMIC DNA]</scope>
    <source>
        <strain evidence="11 12">cv. Zhongwan 6</strain>
    </source>
</reference>
<evidence type="ECO:0000256" key="4">
    <source>
        <dbReference type="ARBA" id="ARBA00022741"/>
    </source>
</evidence>
<dbReference type="SUPFAM" id="SSF52058">
    <property type="entry name" value="L domain-like"/>
    <property type="match status" value="1"/>
</dbReference>
<dbReference type="EMBL" id="JAMSHJ010000007">
    <property type="protein sequence ID" value="KAI5386407.1"/>
    <property type="molecule type" value="Genomic_DNA"/>
</dbReference>
<comment type="caution">
    <text evidence="11">The sequence shown here is derived from an EMBL/GenBank/DDBJ whole genome shotgun (WGS) entry which is preliminary data.</text>
</comment>
<evidence type="ECO:0000313" key="11">
    <source>
        <dbReference type="EMBL" id="KAI5386407.1"/>
    </source>
</evidence>
<evidence type="ECO:0000256" key="5">
    <source>
        <dbReference type="ARBA" id="ARBA00022821"/>
    </source>
</evidence>
<dbReference type="PRINTS" id="PR00364">
    <property type="entry name" value="DISEASERSIST"/>
</dbReference>
<keyword evidence="12" id="KW-1185">Reference proteome</keyword>
<evidence type="ECO:0000256" key="7">
    <source>
        <dbReference type="SAM" id="Coils"/>
    </source>
</evidence>
<evidence type="ECO:0000259" key="8">
    <source>
        <dbReference type="Pfam" id="PF00931"/>
    </source>
</evidence>
<feature type="domain" description="NB-ARC" evidence="8">
    <location>
        <begin position="157"/>
        <end position="326"/>
    </location>
</feature>
<dbReference type="InterPro" id="IPR036388">
    <property type="entry name" value="WH-like_DNA-bd_sf"/>
</dbReference>
<dbReference type="Gene3D" id="1.10.8.430">
    <property type="entry name" value="Helical domain of apoptotic protease-activating factors"/>
    <property type="match status" value="1"/>
</dbReference>
<keyword evidence="2" id="KW-0433">Leucine-rich repeat</keyword>
<dbReference type="Gene3D" id="1.10.10.10">
    <property type="entry name" value="Winged helix-like DNA-binding domain superfamily/Winged helix DNA-binding domain"/>
    <property type="match status" value="1"/>
</dbReference>
<feature type="domain" description="Disease resistance protein winged helix" evidence="9">
    <location>
        <begin position="412"/>
        <end position="490"/>
    </location>
</feature>
<dbReference type="OrthoDB" id="664960at2759"/>
<gene>
    <name evidence="11" type="ORF">KIW84_072801</name>
</gene>
<accession>A0A9D4ZUT8</accession>
<dbReference type="Proteomes" id="UP001058974">
    <property type="component" value="Chromosome 7"/>
</dbReference>
<dbReference type="Pfam" id="PF00931">
    <property type="entry name" value="NB-ARC"/>
    <property type="match status" value="1"/>
</dbReference>
<feature type="domain" description="Disease resistance R13L4/SHOC-2-like LRR" evidence="10">
    <location>
        <begin position="559"/>
        <end position="784"/>
    </location>
</feature>
<dbReference type="Gene3D" id="3.80.10.10">
    <property type="entry name" value="Ribonuclease Inhibitor"/>
    <property type="match status" value="2"/>
</dbReference>
<evidence type="ECO:0000256" key="2">
    <source>
        <dbReference type="ARBA" id="ARBA00022614"/>
    </source>
</evidence>
<proteinExistence type="inferred from homology"/>
<evidence type="ECO:0000259" key="9">
    <source>
        <dbReference type="Pfam" id="PF23559"/>
    </source>
</evidence>
<dbReference type="FunFam" id="1.10.8.430:FF:000003">
    <property type="entry name" value="Probable disease resistance protein At5g66910"/>
    <property type="match status" value="1"/>
</dbReference>
<dbReference type="InterPro" id="IPR042197">
    <property type="entry name" value="Apaf_helical"/>
</dbReference>
<evidence type="ECO:0000256" key="6">
    <source>
        <dbReference type="ARBA" id="ARBA00022840"/>
    </source>
</evidence>
<dbReference type="Gramene" id="Psat07G0280100-T1">
    <property type="protein sequence ID" value="KAI5386407.1"/>
    <property type="gene ID" value="KIW84_072801"/>
</dbReference>
<dbReference type="InterPro" id="IPR058922">
    <property type="entry name" value="WHD_DRP"/>
</dbReference>
<dbReference type="FunFam" id="1.10.10.10:FF:000322">
    <property type="entry name" value="Probable disease resistance protein At1g63360"/>
    <property type="match status" value="1"/>
</dbReference>
<name>A0A9D4ZUT8_PEA</name>
<dbReference type="FunFam" id="3.40.50.300:FF:001091">
    <property type="entry name" value="Probable disease resistance protein At1g61300"/>
    <property type="match status" value="1"/>
</dbReference>
<feature type="coiled-coil region" evidence="7">
    <location>
        <begin position="25"/>
        <end position="59"/>
    </location>
</feature>
<dbReference type="AlphaFoldDB" id="A0A9D4ZUT8"/>
<organism evidence="11 12">
    <name type="scientific">Pisum sativum</name>
    <name type="common">Garden pea</name>
    <name type="synonym">Lathyrus oleraceus</name>
    <dbReference type="NCBI Taxonomy" id="3888"/>
    <lineage>
        <taxon>Eukaryota</taxon>
        <taxon>Viridiplantae</taxon>
        <taxon>Streptophyta</taxon>
        <taxon>Embryophyta</taxon>
        <taxon>Tracheophyta</taxon>
        <taxon>Spermatophyta</taxon>
        <taxon>Magnoliopsida</taxon>
        <taxon>eudicotyledons</taxon>
        <taxon>Gunneridae</taxon>
        <taxon>Pentapetalae</taxon>
        <taxon>rosids</taxon>
        <taxon>fabids</taxon>
        <taxon>Fabales</taxon>
        <taxon>Fabaceae</taxon>
        <taxon>Papilionoideae</taxon>
        <taxon>50 kb inversion clade</taxon>
        <taxon>NPAAA clade</taxon>
        <taxon>Hologalegina</taxon>
        <taxon>IRL clade</taxon>
        <taxon>Fabeae</taxon>
        <taxon>Lathyrus</taxon>
    </lineage>
</organism>
<dbReference type="GO" id="GO:0043531">
    <property type="term" value="F:ADP binding"/>
    <property type="evidence" value="ECO:0007669"/>
    <property type="project" value="InterPro"/>
</dbReference>
<dbReference type="InterPro" id="IPR002182">
    <property type="entry name" value="NB-ARC"/>
</dbReference>
<dbReference type="InterPro" id="IPR050905">
    <property type="entry name" value="Plant_NBS-LRR"/>
</dbReference>
<keyword evidence="6" id="KW-0067">ATP-binding</keyword>
<dbReference type="InterPro" id="IPR032675">
    <property type="entry name" value="LRR_dom_sf"/>
</dbReference>
<dbReference type="Pfam" id="PF23559">
    <property type="entry name" value="WHD_DRP"/>
    <property type="match status" value="1"/>
</dbReference>
<keyword evidence="7" id="KW-0175">Coiled coil</keyword>
<keyword evidence="4" id="KW-0547">Nucleotide-binding</keyword>
<dbReference type="InterPro" id="IPR055414">
    <property type="entry name" value="LRR_R13L4/SHOC2-like"/>
</dbReference>
<dbReference type="Gene3D" id="3.40.50.300">
    <property type="entry name" value="P-loop containing nucleotide triphosphate hydrolases"/>
    <property type="match status" value="1"/>
</dbReference>
<dbReference type="Pfam" id="PF23598">
    <property type="entry name" value="LRR_14"/>
    <property type="match status" value="1"/>
</dbReference>
<dbReference type="SUPFAM" id="SSF52540">
    <property type="entry name" value="P-loop containing nucleoside triphosphate hydrolases"/>
    <property type="match status" value="1"/>
</dbReference>
<protein>
    <submittedName>
        <fullName evidence="11">Uncharacterized protein</fullName>
    </submittedName>
</protein>
<dbReference type="PANTHER" id="PTHR33463:SF220">
    <property type="entry name" value="NB-ARC DOMAIN-CONTAINING PROTEIN"/>
    <property type="match status" value="1"/>
</dbReference>
<dbReference type="GO" id="GO:0006952">
    <property type="term" value="P:defense response"/>
    <property type="evidence" value="ECO:0007669"/>
    <property type="project" value="UniProtKB-KW"/>
</dbReference>